<dbReference type="PANTHER" id="PTHR47385:SF14">
    <property type="entry name" value="TRANSGELIN"/>
    <property type="match status" value="1"/>
</dbReference>
<evidence type="ECO:0000256" key="2">
    <source>
        <dbReference type="RuleBase" id="RU361224"/>
    </source>
</evidence>
<dbReference type="GO" id="GO:0015629">
    <property type="term" value="C:actin cytoskeleton"/>
    <property type="evidence" value="ECO:0007669"/>
    <property type="project" value="TreeGrafter"/>
</dbReference>
<dbReference type="PANTHER" id="PTHR47385">
    <property type="entry name" value="CALPONIN"/>
    <property type="match status" value="1"/>
</dbReference>
<comment type="caution">
    <text evidence="4">The sequence shown here is derived from an EMBL/GenBank/DDBJ whole genome shotgun (WGS) entry which is preliminary data.</text>
</comment>
<dbReference type="SMART" id="SM00033">
    <property type="entry name" value="CH"/>
    <property type="match status" value="1"/>
</dbReference>
<dbReference type="PROSITE" id="PS50021">
    <property type="entry name" value="CH"/>
    <property type="match status" value="1"/>
</dbReference>
<dbReference type="InterPro" id="IPR000557">
    <property type="entry name" value="Calponin_repeat"/>
</dbReference>
<dbReference type="PROSITE" id="PS01052">
    <property type="entry name" value="CALPONIN_1"/>
    <property type="match status" value="1"/>
</dbReference>
<organism evidence="4 5">
    <name type="scientific">Pomacea canaliculata</name>
    <name type="common">Golden apple snail</name>
    <dbReference type="NCBI Taxonomy" id="400727"/>
    <lineage>
        <taxon>Eukaryota</taxon>
        <taxon>Metazoa</taxon>
        <taxon>Spiralia</taxon>
        <taxon>Lophotrochozoa</taxon>
        <taxon>Mollusca</taxon>
        <taxon>Gastropoda</taxon>
        <taxon>Caenogastropoda</taxon>
        <taxon>Architaenioglossa</taxon>
        <taxon>Ampullarioidea</taxon>
        <taxon>Ampullariidae</taxon>
        <taxon>Pomacea</taxon>
    </lineage>
</organism>
<dbReference type="InterPro" id="IPR001715">
    <property type="entry name" value="CH_dom"/>
</dbReference>
<reference evidence="4 5" key="1">
    <citation type="submission" date="2018-04" db="EMBL/GenBank/DDBJ databases">
        <title>The genome of golden apple snail Pomacea canaliculata provides insight into stress tolerance and invasive adaptation.</title>
        <authorList>
            <person name="Liu C."/>
            <person name="Liu B."/>
            <person name="Ren Y."/>
            <person name="Zhang Y."/>
            <person name="Wang H."/>
            <person name="Li S."/>
            <person name="Jiang F."/>
            <person name="Yin L."/>
            <person name="Zhang G."/>
            <person name="Qian W."/>
            <person name="Fan W."/>
        </authorList>
    </citation>
    <scope>NUCLEOTIDE SEQUENCE [LARGE SCALE GENOMIC DNA]</scope>
    <source>
        <strain evidence="4">SZHN2017</strain>
        <tissue evidence="4">Muscle</tissue>
    </source>
</reference>
<dbReference type="Pfam" id="PF00307">
    <property type="entry name" value="CH"/>
    <property type="match status" value="1"/>
</dbReference>
<dbReference type="Proteomes" id="UP000245119">
    <property type="component" value="Linkage Group LG6"/>
</dbReference>
<dbReference type="PROSITE" id="PS51122">
    <property type="entry name" value="CALPONIN_2"/>
    <property type="match status" value="1"/>
</dbReference>
<gene>
    <name evidence="4" type="ORF">C0Q70_11406</name>
</gene>
<dbReference type="InterPro" id="IPR036872">
    <property type="entry name" value="CH_dom_sf"/>
</dbReference>
<dbReference type="InterPro" id="IPR003096">
    <property type="entry name" value="SM22_calponin"/>
</dbReference>
<dbReference type="EMBL" id="PZQS01000006">
    <property type="protein sequence ID" value="PVD28811.1"/>
    <property type="molecule type" value="Genomic_DNA"/>
</dbReference>
<dbReference type="AlphaFoldDB" id="A0A2T7P5X8"/>
<evidence type="ECO:0000313" key="5">
    <source>
        <dbReference type="Proteomes" id="UP000245119"/>
    </source>
</evidence>
<sequence>MLWIAGKYDKEMAAKCMSWLARVTGEPLNTSGEMDTVYEALGDGYVLCILADRIKPGCVPAGKLKKRPAMAFAKMEMIELFNQKIKQPPLSVPEHACFATPDLYEKQNMVQVITCLESVARKAPDIPVEGFGPKEAEANRRDFSEEQLNQGKNIIGLQMGSNKGASQSGQNFGKARHIIREKSNNHNYSKNTGGSVDWKQTLDTSTIAMLVDKRKDHAFLAKVHAGLGGALVGAVLQADDAFRRPKGLLRKVSLGKTTNSV</sequence>
<dbReference type="InterPro" id="IPR050606">
    <property type="entry name" value="Calponin-like"/>
</dbReference>
<comment type="similarity">
    <text evidence="1 2">Belongs to the calponin family.</text>
</comment>
<dbReference type="Gene3D" id="1.10.418.10">
    <property type="entry name" value="Calponin-like domain"/>
    <property type="match status" value="1"/>
</dbReference>
<evidence type="ECO:0000256" key="1">
    <source>
        <dbReference type="ARBA" id="ARBA00009631"/>
    </source>
</evidence>
<protein>
    <recommendedName>
        <fullName evidence="2">Transgelin</fullName>
    </recommendedName>
</protein>
<dbReference type="GO" id="GO:0007015">
    <property type="term" value="P:actin filament organization"/>
    <property type="evidence" value="ECO:0007669"/>
    <property type="project" value="TreeGrafter"/>
</dbReference>
<dbReference type="OrthoDB" id="21595at2759"/>
<dbReference type="Pfam" id="PF00402">
    <property type="entry name" value="Calponin"/>
    <property type="match status" value="1"/>
</dbReference>
<dbReference type="PRINTS" id="PR00888">
    <property type="entry name" value="SM22CALPONIN"/>
</dbReference>
<dbReference type="SUPFAM" id="SSF47576">
    <property type="entry name" value="Calponin-homology domain, CH-domain"/>
    <property type="match status" value="1"/>
</dbReference>
<proteinExistence type="inferred from homology"/>
<keyword evidence="5" id="KW-1185">Reference proteome</keyword>
<dbReference type="GO" id="GO:0051015">
    <property type="term" value="F:actin filament binding"/>
    <property type="evidence" value="ECO:0007669"/>
    <property type="project" value="TreeGrafter"/>
</dbReference>
<feature type="domain" description="Calponin-homology (CH)" evidence="3">
    <location>
        <begin position="10"/>
        <end position="124"/>
    </location>
</feature>
<evidence type="ECO:0000259" key="3">
    <source>
        <dbReference type="PROSITE" id="PS50021"/>
    </source>
</evidence>
<name>A0A2T7P5X8_POMCA</name>
<dbReference type="STRING" id="400727.A0A2T7P5X8"/>
<evidence type="ECO:0000313" key="4">
    <source>
        <dbReference type="EMBL" id="PVD28811.1"/>
    </source>
</evidence>
<accession>A0A2T7P5X8</accession>